<dbReference type="SMART" id="SM00863">
    <property type="entry name" value="tRNA_SAD"/>
    <property type="match status" value="1"/>
</dbReference>
<feature type="domain" description="Alanyl-transfer RNA synthetases family profile" evidence="13">
    <location>
        <begin position="1"/>
        <end position="711"/>
    </location>
</feature>
<dbReference type="Gene3D" id="3.10.310.40">
    <property type="match status" value="1"/>
</dbReference>
<dbReference type="HOGENOM" id="CLU_004485_1_1_6"/>
<dbReference type="InterPro" id="IPR023033">
    <property type="entry name" value="Ala_tRNA_ligase_euk/bac"/>
</dbReference>
<evidence type="ECO:0000256" key="5">
    <source>
        <dbReference type="ARBA" id="ARBA00022741"/>
    </source>
</evidence>
<dbReference type="GO" id="GO:0002161">
    <property type="term" value="F:aminoacyl-tRNA deacylase activity"/>
    <property type="evidence" value="ECO:0007669"/>
    <property type="project" value="TreeGrafter"/>
</dbReference>
<dbReference type="CDD" id="cd00673">
    <property type="entry name" value="AlaRS_core"/>
    <property type="match status" value="1"/>
</dbReference>
<dbReference type="FunFam" id="3.30.980.10:FF:000004">
    <property type="entry name" value="Alanine--tRNA ligase, cytoplasmic"/>
    <property type="match status" value="1"/>
</dbReference>
<evidence type="ECO:0000256" key="6">
    <source>
        <dbReference type="ARBA" id="ARBA00022833"/>
    </source>
</evidence>
<keyword evidence="11" id="KW-0963">Cytoplasm</keyword>
<comment type="similarity">
    <text evidence="1 11">Belongs to the class-II aminoacyl-tRNA synthetase family.</text>
</comment>
<feature type="binding site" evidence="11">
    <location>
        <position position="668"/>
    </location>
    <ligand>
        <name>Zn(2+)</name>
        <dbReference type="ChEBI" id="CHEBI:29105"/>
    </ligand>
</feature>
<dbReference type="SUPFAM" id="SSF55186">
    <property type="entry name" value="ThrRS/AlaRS common domain"/>
    <property type="match status" value="1"/>
</dbReference>
<evidence type="ECO:0000313" key="15">
    <source>
        <dbReference type="Proteomes" id="UP000006811"/>
    </source>
</evidence>
<feature type="binding site" evidence="11">
    <location>
        <position position="566"/>
    </location>
    <ligand>
        <name>Zn(2+)</name>
        <dbReference type="ChEBI" id="CHEBI:29105"/>
    </ligand>
</feature>
<proteinExistence type="inferred from homology"/>
<evidence type="ECO:0000256" key="3">
    <source>
        <dbReference type="ARBA" id="ARBA00022598"/>
    </source>
</evidence>
<keyword evidence="10 11" id="KW-0030">Aminoacyl-tRNA synthetase</keyword>
<comment type="catalytic activity">
    <reaction evidence="11">
        <text>tRNA(Ala) + L-alanine + ATP = L-alanyl-tRNA(Ala) + AMP + diphosphate</text>
        <dbReference type="Rhea" id="RHEA:12540"/>
        <dbReference type="Rhea" id="RHEA-COMP:9657"/>
        <dbReference type="Rhea" id="RHEA-COMP:9923"/>
        <dbReference type="ChEBI" id="CHEBI:30616"/>
        <dbReference type="ChEBI" id="CHEBI:33019"/>
        <dbReference type="ChEBI" id="CHEBI:57972"/>
        <dbReference type="ChEBI" id="CHEBI:78442"/>
        <dbReference type="ChEBI" id="CHEBI:78497"/>
        <dbReference type="ChEBI" id="CHEBI:456215"/>
        <dbReference type="EC" id="6.1.1.7"/>
    </reaction>
</comment>
<dbReference type="InterPro" id="IPR018162">
    <property type="entry name" value="Ala-tRNA-ligase_IIc_anticod-bd"/>
</dbReference>
<dbReference type="OrthoDB" id="9803884at2"/>
<feature type="coiled-coil region" evidence="12">
    <location>
        <begin position="727"/>
        <end position="754"/>
    </location>
</feature>
<dbReference type="Gene3D" id="2.40.30.130">
    <property type="match status" value="1"/>
</dbReference>
<dbReference type="InterPro" id="IPR045864">
    <property type="entry name" value="aa-tRNA-synth_II/BPL/LPL"/>
</dbReference>
<keyword evidence="15" id="KW-1185">Reference proteome</keyword>
<evidence type="ECO:0000256" key="9">
    <source>
        <dbReference type="ARBA" id="ARBA00022917"/>
    </source>
</evidence>
<evidence type="ECO:0000256" key="10">
    <source>
        <dbReference type="ARBA" id="ARBA00023146"/>
    </source>
</evidence>
<dbReference type="EC" id="6.1.1.7" evidence="11"/>
<dbReference type="GO" id="GO:0004813">
    <property type="term" value="F:alanine-tRNA ligase activity"/>
    <property type="evidence" value="ECO:0007669"/>
    <property type="project" value="UniProtKB-UniRule"/>
</dbReference>
<evidence type="ECO:0000256" key="1">
    <source>
        <dbReference type="ARBA" id="ARBA00008226"/>
    </source>
</evidence>
<dbReference type="Gene3D" id="3.30.930.10">
    <property type="entry name" value="Bira Bifunctional Protein, Domain 2"/>
    <property type="match status" value="1"/>
</dbReference>
<evidence type="ECO:0000256" key="7">
    <source>
        <dbReference type="ARBA" id="ARBA00022840"/>
    </source>
</evidence>
<protein>
    <recommendedName>
        <fullName evidence="11">Alanine--tRNA ligase</fullName>
        <ecNumber evidence="11">6.1.1.7</ecNumber>
    </recommendedName>
    <alternativeName>
        <fullName evidence="11">Alanyl-tRNA synthetase</fullName>
        <shortName evidence="11">AlaRS</shortName>
    </alternativeName>
</protein>
<evidence type="ECO:0000256" key="2">
    <source>
        <dbReference type="ARBA" id="ARBA00022555"/>
    </source>
</evidence>
<dbReference type="Proteomes" id="UP000006811">
    <property type="component" value="Chromosome"/>
</dbReference>
<keyword evidence="8 11" id="KW-0694">RNA-binding</keyword>
<dbReference type="InterPro" id="IPR018164">
    <property type="entry name" value="Ala-tRNA-synth_IIc_N"/>
</dbReference>
<feature type="binding site" evidence="11">
    <location>
        <position position="672"/>
    </location>
    <ligand>
        <name>Zn(2+)</name>
        <dbReference type="ChEBI" id="CHEBI:29105"/>
    </ligand>
</feature>
<dbReference type="Gene3D" id="3.30.980.10">
    <property type="entry name" value="Threonyl-trna Synthetase, Chain A, domain 2"/>
    <property type="match status" value="1"/>
</dbReference>
<comment type="subcellular location">
    <subcellularLocation>
        <location evidence="11">Cytoplasm</location>
    </subcellularLocation>
</comment>
<evidence type="ECO:0000259" key="13">
    <source>
        <dbReference type="PROSITE" id="PS50860"/>
    </source>
</evidence>
<evidence type="ECO:0000256" key="12">
    <source>
        <dbReference type="SAM" id="Coils"/>
    </source>
</evidence>
<keyword evidence="4 11" id="KW-0479">Metal-binding</keyword>
<evidence type="ECO:0000256" key="11">
    <source>
        <dbReference type="HAMAP-Rule" id="MF_00036"/>
    </source>
</evidence>
<dbReference type="GO" id="GO:0005829">
    <property type="term" value="C:cytosol"/>
    <property type="evidence" value="ECO:0007669"/>
    <property type="project" value="TreeGrafter"/>
</dbReference>
<keyword evidence="6 11" id="KW-0862">Zinc</keyword>
<dbReference type="HAMAP" id="MF_00036_B">
    <property type="entry name" value="Ala_tRNA_synth_B"/>
    <property type="match status" value="1"/>
</dbReference>
<dbReference type="InterPro" id="IPR050058">
    <property type="entry name" value="Ala-tRNA_ligase"/>
</dbReference>
<dbReference type="SUPFAM" id="SSF101353">
    <property type="entry name" value="Putative anticodon-binding domain of alanyl-tRNA synthetase (AlaRS)"/>
    <property type="match status" value="1"/>
</dbReference>
<feature type="binding site" evidence="11">
    <location>
        <position position="570"/>
    </location>
    <ligand>
        <name>Zn(2+)</name>
        <dbReference type="ChEBI" id="CHEBI:29105"/>
    </ligand>
</feature>
<dbReference type="SUPFAM" id="SSF50447">
    <property type="entry name" value="Translation proteins"/>
    <property type="match status" value="1"/>
</dbReference>
<comment type="domain">
    <text evidence="11">Consists of three domains; the N-terminal catalytic domain, the editing domain and the C-terminal C-Ala domain. The editing domain removes incorrectly charged amino acids, while the C-Ala domain, along with tRNA(Ala), serves as a bridge to cooperatively bring together the editing and aminoacylation centers thus stimulating deacylation of misacylated tRNAs.</text>
</comment>
<dbReference type="eggNOG" id="COG0013">
    <property type="taxonomic scope" value="Bacteria"/>
</dbReference>
<keyword evidence="12" id="KW-0175">Coiled coil</keyword>
<dbReference type="GO" id="GO:0000049">
    <property type="term" value="F:tRNA binding"/>
    <property type="evidence" value="ECO:0007669"/>
    <property type="project" value="UniProtKB-KW"/>
</dbReference>
<dbReference type="PROSITE" id="PS50860">
    <property type="entry name" value="AA_TRNA_LIGASE_II_ALA"/>
    <property type="match status" value="1"/>
</dbReference>
<dbReference type="Gene3D" id="3.30.54.20">
    <property type="match status" value="1"/>
</dbReference>
<gene>
    <name evidence="11 14" type="primary">alaS</name>
    <name evidence="14" type="ORF">BCTU_267</name>
</gene>
<keyword evidence="7 11" id="KW-0067">ATP-binding</keyword>
<name>F7WZI2_9GAMM</name>
<dbReference type="GO" id="GO:0005524">
    <property type="term" value="F:ATP binding"/>
    <property type="evidence" value="ECO:0007669"/>
    <property type="project" value="UniProtKB-UniRule"/>
</dbReference>
<evidence type="ECO:0000313" key="14">
    <source>
        <dbReference type="EMBL" id="AEH39847.1"/>
    </source>
</evidence>
<dbReference type="SUPFAM" id="SSF55681">
    <property type="entry name" value="Class II aaRS and biotin synthetases"/>
    <property type="match status" value="1"/>
</dbReference>
<dbReference type="Pfam" id="PF01411">
    <property type="entry name" value="tRNA-synt_2c"/>
    <property type="match status" value="1"/>
</dbReference>
<dbReference type="PANTHER" id="PTHR11777">
    <property type="entry name" value="ALANYL-TRNA SYNTHETASE"/>
    <property type="match status" value="1"/>
</dbReference>
<dbReference type="InterPro" id="IPR018165">
    <property type="entry name" value="Ala-tRNA-synth_IIc_core"/>
</dbReference>
<comment type="cofactor">
    <cofactor evidence="11">
        <name>Zn(2+)</name>
        <dbReference type="ChEBI" id="CHEBI:29105"/>
    </cofactor>
    <text evidence="11">Binds 1 zinc ion per subunit.</text>
</comment>
<dbReference type="FunFam" id="3.30.930.10:FF:000004">
    <property type="entry name" value="Alanine--tRNA ligase"/>
    <property type="match status" value="1"/>
</dbReference>
<keyword evidence="3 11" id="KW-0436">Ligase</keyword>
<dbReference type="InterPro" id="IPR018163">
    <property type="entry name" value="Thr/Ala-tRNA-synth_IIc_edit"/>
</dbReference>
<comment type="subunit">
    <text evidence="11">Homotetramer.</text>
</comment>
<dbReference type="PRINTS" id="PR00980">
    <property type="entry name" value="TRNASYNTHALA"/>
</dbReference>
<evidence type="ECO:0000256" key="4">
    <source>
        <dbReference type="ARBA" id="ARBA00022723"/>
    </source>
</evidence>
<dbReference type="STRING" id="261317.BCTU_267"/>
<keyword evidence="9 11" id="KW-0648">Protein biosynthesis</keyword>
<keyword evidence="5 11" id="KW-0547">Nucleotide-binding</keyword>
<reference evidence="14 15" key="1">
    <citation type="journal article" date="2011" name="Appl. Environ. Microbiol.">
        <title>The genome of Buchnera aphidicola from the aphid Cinara tujafilina provides new clues about the evolutionary history of metabolic losses in bacterial endosymbionts.</title>
        <authorList>
            <person name="Lamelas A."/>
            <person name="Gosalbes M.J."/>
            <person name="Moya A."/>
            <person name="Latorre A."/>
        </authorList>
    </citation>
    <scope>NUCLEOTIDE SEQUENCE [LARGE SCALE GENOMIC DNA]</scope>
    <source>
        <strain evidence="15">Cinara tujafilina</strain>
    </source>
</reference>
<accession>F7WZI2</accession>
<dbReference type="GO" id="GO:0006419">
    <property type="term" value="P:alanyl-tRNA aminoacylation"/>
    <property type="evidence" value="ECO:0007669"/>
    <property type="project" value="UniProtKB-UniRule"/>
</dbReference>
<dbReference type="InterPro" id="IPR002318">
    <property type="entry name" value="Ala-tRNA-lgiase_IIc"/>
</dbReference>
<keyword evidence="2 11" id="KW-0820">tRNA-binding</keyword>
<evidence type="ECO:0000256" key="8">
    <source>
        <dbReference type="ARBA" id="ARBA00022884"/>
    </source>
</evidence>
<dbReference type="InterPro" id="IPR009000">
    <property type="entry name" value="Transl_B-barrel_sf"/>
</dbReference>
<dbReference type="KEGG" id="baj:BCTU_267"/>
<organism evidence="14 15">
    <name type="scientific">Buchnera aphidicola</name>
    <name type="common">Cinara tujafilina</name>
    <dbReference type="NCBI Taxonomy" id="261317"/>
    <lineage>
        <taxon>Bacteria</taxon>
        <taxon>Pseudomonadati</taxon>
        <taxon>Pseudomonadota</taxon>
        <taxon>Gammaproteobacteria</taxon>
        <taxon>Enterobacterales</taxon>
        <taxon>Erwiniaceae</taxon>
        <taxon>Buchnera</taxon>
    </lineage>
</organism>
<dbReference type="NCBIfam" id="TIGR00344">
    <property type="entry name" value="alaS"/>
    <property type="match status" value="1"/>
</dbReference>
<dbReference type="Pfam" id="PF07973">
    <property type="entry name" value="tRNA_SAD"/>
    <property type="match status" value="1"/>
</dbReference>
<dbReference type="EMBL" id="CP001817">
    <property type="protein sequence ID" value="AEH39847.1"/>
    <property type="molecule type" value="Genomic_DNA"/>
</dbReference>
<sequence>MIINKIRLMFLDFFQKKNHILIKGSSLIPENDSTLLFTNAGMNQFKDIFLGTVIPKKKSLISSQYCIRTGGKHNDFKKVGYTNYHHTLFEMLGNFSFGEYFKKEAISYAWEFLTSKEWMNIPKEKLWVTYYYKDQETFYIWSKIINNNHIIPIHDKNNIKYHSDNFWKMGKIGLCGPCTEIFYDQGNNIIGNLPGSTKKIGERYIEIWNIVFMQFNQIKPNQLIKIPVPSVDTGMGLERLTAILENSQSSYNIYSFRKLINKIKKKLLIHDSEFNKISLRIIADHLRTASCLISENIFPGNEGRNYILRKIIRRALSHGYLLGIRIPFLYKLSKIINNIYAGISNFFKIFNNIDKIQNTLYTEEKQFYLILKKSMDILLREIKNTKNKKISSKKIFYLYDTYGLPIEISQDICKKNNIFINSITLKNIIKENKEKQNKKKIKKDQLIYTNLMCISKKSIFYGYDRHKTYSKIIQIINKNQSIKLIKKEQECIIILDITPFYSESGGQIGDSGIINKKTACFIVKNTKKYGSYIGHIGTVQYGTFCINDNVISEIDRKKRYAIQSNHTATHLLHSALNKILGKNIQQRGSLINEQQLRFDFSYIGEINKKEINLIEQLINKKIQENLPITPIITSIKKAKKYHAIAQFTKKYKNTIRMIQIDNFSLELCGGTHHFFTGNIGYFKILNINNTGHDIKRIIAVTGHKAVLYIQKKEKKEKKIQDIVNIDYNNLYKKIKKIINDFNKIKQENKILQNNEIMNISKKIISNAYLLKEIYLITYSVSYRYKNILQKLSKIINKKLKSVIIILINNYNSSIIFNISVTQNIANKLSALKIMENIFLENQGIGGGNKNIAKGKLTNTKNIVKNLEKIKLWIIKTLSKK</sequence>
<dbReference type="AlphaFoldDB" id="F7WZI2"/>
<dbReference type="InterPro" id="IPR012947">
    <property type="entry name" value="tRNA_SAD"/>
</dbReference>
<dbReference type="PANTHER" id="PTHR11777:SF9">
    <property type="entry name" value="ALANINE--TRNA LIGASE, CYTOPLASMIC"/>
    <property type="match status" value="1"/>
</dbReference>
<dbReference type="GO" id="GO:0008270">
    <property type="term" value="F:zinc ion binding"/>
    <property type="evidence" value="ECO:0007669"/>
    <property type="project" value="UniProtKB-UniRule"/>
</dbReference>
<comment type="function">
    <text evidence="11">Catalyzes the attachment of alanine to tRNA(Ala) in a two-step reaction: alanine is first activated by ATP to form Ala-AMP and then transferred to the acceptor end of tRNA(Ala). Also edits incorrectly charged Ser-tRNA(Ala) and Gly-tRNA(Ala) via its editing domain.</text>
</comment>